<protein>
    <submittedName>
        <fullName evidence="1">Uncharacterized protein</fullName>
    </submittedName>
</protein>
<comment type="caution">
    <text evidence="1">The sequence shown here is derived from an EMBL/GenBank/DDBJ whole genome shotgun (WGS) entry which is preliminary data.</text>
</comment>
<evidence type="ECO:0000313" key="2">
    <source>
        <dbReference type="EMBL" id="NYJ11211.1"/>
    </source>
</evidence>
<dbReference type="EMBL" id="JACIIJ010000002">
    <property type="protein sequence ID" value="MBB6220023.1"/>
    <property type="molecule type" value="Genomic_DNA"/>
</dbReference>
<name>A0A7W9ZNR3_RHILE</name>
<reference evidence="1 3" key="1">
    <citation type="submission" date="2020-08" db="EMBL/GenBank/DDBJ databases">
        <title>Genomic Encyclopedia of Type Strains, Phase IV (KMG-V): Genome sequencing to study the core and pangenomes of soil and plant-associated prokaryotes.</title>
        <authorList>
            <person name="Whitman W."/>
        </authorList>
    </citation>
    <scope>NUCLEOTIDE SEQUENCE [LARGE SCALE GENOMIC DNA]</scope>
    <source>
        <strain evidence="1 3">SEMIA 4011</strain>
        <strain evidence="2 4">SEMIA 4052</strain>
    </source>
</reference>
<organism evidence="1 3">
    <name type="scientific">Rhizobium leguminosarum</name>
    <dbReference type="NCBI Taxonomy" id="384"/>
    <lineage>
        <taxon>Bacteria</taxon>
        <taxon>Pseudomonadati</taxon>
        <taxon>Pseudomonadota</taxon>
        <taxon>Alphaproteobacteria</taxon>
        <taxon>Hyphomicrobiales</taxon>
        <taxon>Rhizobiaceae</taxon>
        <taxon>Rhizobium/Agrobacterium group</taxon>
        <taxon>Rhizobium</taxon>
    </lineage>
</organism>
<dbReference type="Proteomes" id="UP000535276">
    <property type="component" value="Unassembled WGS sequence"/>
</dbReference>
<evidence type="ECO:0000313" key="4">
    <source>
        <dbReference type="Proteomes" id="UP000535276"/>
    </source>
</evidence>
<dbReference type="Proteomes" id="UP000517187">
    <property type="component" value="Unassembled WGS sequence"/>
</dbReference>
<gene>
    <name evidence="1" type="ORF">GGE66_000972</name>
    <name evidence="2" type="ORF">GGI64_002262</name>
</gene>
<accession>A0A7W9ZNR3</accession>
<evidence type="ECO:0000313" key="1">
    <source>
        <dbReference type="EMBL" id="MBB6220023.1"/>
    </source>
</evidence>
<dbReference type="EMBL" id="JACBZV010000003">
    <property type="protein sequence ID" value="NYJ11211.1"/>
    <property type="molecule type" value="Genomic_DNA"/>
</dbReference>
<dbReference type="RefSeq" id="WP_131711370.1">
    <property type="nucleotide sequence ID" value="NZ_JACBZV010000003.1"/>
</dbReference>
<dbReference type="AlphaFoldDB" id="A0A7W9ZNR3"/>
<proteinExistence type="predicted"/>
<sequence>MKLPTKNEKPHPVKTGGLRRKLDLSARMCGARIGRKADFSYADEKLGMFCPSGLPMLSAKMPHRQLLWPVAANAKLWFEALKMARILRSILQVKRSREIIR</sequence>
<evidence type="ECO:0000313" key="3">
    <source>
        <dbReference type="Proteomes" id="UP000517187"/>
    </source>
</evidence>